<dbReference type="Gene3D" id="3.30.70.100">
    <property type="match status" value="1"/>
</dbReference>
<dbReference type="AlphaFoldDB" id="A0A939FRH0"/>
<dbReference type="Proteomes" id="UP000664781">
    <property type="component" value="Unassembled WGS sequence"/>
</dbReference>
<dbReference type="Pfam" id="PF03992">
    <property type="entry name" value="ABM"/>
    <property type="match status" value="1"/>
</dbReference>
<evidence type="ECO:0000259" key="1">
    <source>
        <dbReference type="PROSITE" id="PS51725"/>
    </source>
</evidence>
<protein>
    <submittedName>
        <fullName evidence="2">Antibiotic biosynthesis monooxygenase</fullName>
    </submittedName>
</protein>
<sequence>MDAKLLAVFLRVKKICDYLRHRASGNLLGRPLPLERRANVPAGFGLVVRFTLRDAEAAEGFDELVSRTLEGIRRQEHGTVVYVNHSVPGEPNVRLFYELYEDRAAFDAHEQQPHVRRFLEEREKFVSRTDVTFLEHIDGKV</sequence>
<evidence type="ECO:0000313" key="2">
    <source>
        <dbReference type="EMBL" id="MBO0656795.1"/>
    </source>
</evidence>
<gene>
    <name evidence="2" type="ORF">J1792_29865</name>
</gene>
<feature type="domain" description="ABM" evidence="1">
    <location>
        <begin position="44"/>
        <end position="137"/>
    </location>
</feature>
<dbReference type="InterPro" id="IPR011008">
    <property type="entry name" value="Dimeric_a/b-barrel"/>
</dbReference>
<reference evidence="2" key="1">
    <citation type="submission" date="2021-03" db="EMBL/GenBank/DDBJ databases">
        <title>Streptomyces strains.</title>
        <authorList>
            <person name="Lund M.B."/>
            <person name="Toerring T."/>
        </authorList>
    </citation>
    <scope>NUCLEOTIDE SEQUENCE</scope>
    <source>
        <strain evidence="2">JCM 4242</strain>
    </source>
</reference>
<proteinExistence type="predicted"/>
<dbReference type="GO" id="GO:0004497">
    <property type="term" value="F:monooxygenase activity"/>
    <property type="evidence" value="ECO:0007669"/>
    <property type="project" value="UniProtKB-KW"/>
</dbReference>
<dbReference type="PROSITE" id="PS51725">
    <property type="entry name" value="ABM"/>
    <property type="match status" value="1"/>
</dbReference>
<keyword evidence="2" id="KW-0560">Oxidoreductase</keyword>
<comment type="caution">
    <text evidence="2">The sequence shown here is derived from an EMBL/GenBank/DDBJ whole genome shotgun (WGS) entry which is preliminary data.</text>
</comment>
<keyword evidence="2" id="KW-0503">Monooxygenase</keyword>
<evidence type="ECO:0000313" key="3">
    <source>
        <dbReference type="Proteomes" id="UP000664781"/>
    </source>
</evidence>
<accession>A0A939FRH0</accession>
<organism evidence="2 3">
    <name type="scientific">Streptomyces triculaminicus</name>
    <dbReference type="NCBI Taxonomy" id="2816232"/>
    <lineage>
        <taxon>Bacteria</taxon>
        <taxon>Bacillati</taxon>
        <taxon>Actinomycetota</taxon>
        <taxon>Actinomycetes</taxon>
        <taxon>Kitasatosporales</taxon>
        <taxon>Streptomycetaceae</taxon>
        <taxon>Streptomyces</taxon>
    </lineage>
</organism>
<dbReference type="SUPFAM" id="SSF54909">
    <property type="entry name" value="Dimeric alpha+beta barrel"/>
    <property type="match status" value="1"/>
</dbReference>
<name>A0A939FRH0_9ACTN</name>
<dbReference type="EMBL" id="JAFMOF010000005">
    <property type="protein sequence ID" value="MBO0656795.1"/>
    <property type="molecule type" value="Genomic_DNA"/>
</dbReference>
<keyword evidence="3" id="KW-1185">Reference proteome</keyword>
<dbReference type="InterPro" id="IPR007138">
    <property type="entry name" value="ABM_dom"/>
</dbReference>